<feature type="region of interest" description="Disordered" evidence="1">
    <location>
        <begin position="1"/>
        <end position="24"/>
    </location>
</feature>
<protein>
    <submittedName>
        <fullName evidence="2">Uncharacterized protein</fullName>
    </submittedName>
</protein>
<dbReference type="EMBL" id="JACIEM010000001">
    <property type="protein sequence ID" value="MBB4001458.1"/>
    <property type="molecule type" value="Genomic_DNA"/>
</dbReference>
<organism evidence="2 3">
    <name type="scientific">Aurantimonas endophytica</name>
    <dbReference type="NCBI Taxonomy" id="1522175"/>
    <lineage>
        <taxon>Bacteria</taxon>
        <taxon>Pseudomonadati</taxon>
        <taxon>Pseudomonadota</taxon>
        <taxon>Alphaproteobacteria</taxon>
        <taxon>Hyphomicrobiales</taxon>
        <taxon>Aurantimonadaceae</taxon>
        <taxon>Aurantimonas</taxon>
    </lineage>
</organism>
<evidence type="ECO:0000313" key="2">
    <source>
        <dbReference type="EMBL" id="MBB4001458.1"/>
    </source>
</evidence>
<dbReference type="Proteomes" id="UP000588647">
    <property type="component" value="Unassembled WGS sequence"/>
</dbReference>
<keyword evidence="3" id="KW-1185">Reference proteome</keyword>
<comment type="caution">
    <text evidence="2">The sequence shown here is derived from an EMBL/GenBank/DDBJ whole genome shotgun (WGS) entry which is preliminary data.</text>
</comment>
<dbReference type="AlphaFoldDB" id="A0A7W6MN36"/>
<reference evidence="2 3" key="1">
    <citation type="submission" date="2020-08" db="EMBL/GenBank/DDBJ databases">
        <title>Genomic Encyclopedia of Type Strains, Phase IV (KMG-IV): sequencing the most valuable type-strain genomes for metagenomic binning, comparative biology and taxonomic classification.</title>
        <authorList>
            <person name="Goeker M."/>
        </authorList>
    </citation>
    <scope>NUCLEOTIDE SEQUENCE [LARGE SCALE GENOMIC DNA]</scope>
    <source>
        <strain evidence="2 3">DSM 103570</strain>
    </source>
</reference>
<sequence length="90" mass="9890">MSIEQHGLGQESVEAPFPRAFNQGGAHPLHQAAMRLAEVRDGRSRLKAKDLVALLLCHGARAWRSSQPISHTRIRVAGTSGTPAVRLRFR</sequence>
<proteinExistence type="predicted"/>
<evidence type="ECO:0000313" key="3">
    <source>
        <dbReference type="Proteomes" id="UP000588647"/>
    </source>
</evidence>
<evidence type="ECO:0000256" key="1">
    <source>
        <dbReference type="SAM" id="MobiDB-lite"/>
    </source>
</evidence>
<name>A0A7W6MN36_9HYPH</name>
<gene>
    <name evidence="2" type="ORF">GGR03_000505</name>
</gene>
<accession>A0A7W6MN36</accession>
<dbReference type="RefSeq" id="WP_183205984.1">
    <property type="nucleotide sequence ID" value="NZ_JAAAMM010000001.1"/>
</dbReference>